<evidence type="ECO:0000256" key="5">
    <source>
        <dbReference type="ARBA" id="ARBA00023027"/>
    </source>
</evidence>
<dbReference type="EC" id="2.7.1.160" evidence="3"/>
<feature type="compositionally biased region" description="Basic and acidic residues" evidence="7">
    <location>
        <begin position="433"/>
        <end position="449"/>
    </location>
</feature>
<dbReference type="Gene3D" id="3.20.170.30">
    <property type="match status" value="1"/>
</dbReference>
<sequence>MESKQSGYSAQDTRNYRGPAKSNMENSYGPGQAYGNKQNPRTNFGNSRNYDQKIDDIAISKNLSYILRHTAEKMNVAMDSNGYVYVDDLLKLGRFTGVTANDIKRIVKENDKQRFSLITEDGTQKLKVRANQGHSLKMESLDLNLSPIEDPDKFPTVLHGTYYGHWESIRKEGLKRMKRVHIHFAPGLPGENCVISGMRSTCDVLIYIDLKKAMQDGLKFFLSANNVILCSGNKDGIVAPKYFSKVIDRKHGNCLPLDKESGSPKKVLPVGMSEEDLVKNQQSKKKTKKSKNDRDVEKNSLDKEACNPKKKKLSAVEEDNAKNPDAQNSTSKKKAKKSKKEKDTDVNSPVEAKTAGSNTEAASKTKPPKNGKNPTNVAEKPGEKSSKNATKKNKNQDKKSPDNETSNPKKKKTSVEDDGLGKNQDSKKKLKEVKKGEAEKTTSDKEACNPKKKKLSAVEEDNAKNPDAQNSTSKKKSKKSKKEKGADANSPVEAKTAGSNTEAASKTKPPKNAKNPTNVAEKSGEKSSKNATKKNKNQDKKSPDLSKEAKAGKQKMGNKNANLKNNGKVEASKPPPSIIIIDSAKDDRMNLLKERPVLGVHALQQQSLNIIYVLISLPGTVFVFDPVVSKKFLKMLLENNKCQKVMNDSSVVFEMYEQLGIVLHKAPIADIQVLHKLSEERSLPTLGEIVGEVLGKSPTVPFEPAYEKMAEKIKGKPKYVMKTLAHVSELVPLFEKYKHLLNGNAKSTIFEKYNSKFDEATRVKLTGNTAIKKPGSQSSSTEVQKKGKKSNKQ</sequence>
<comment type="function">
    <text evidence="1">Catalyzes the last step of tRNA splicing, the transfer of the splice junction 2'-phosphate from ligated tRNA to NAD to produce ADP-ribose 1''-2'' cyclic phosphate.</text>
</comment>
<dbReference type="InterPro" id="IPR042081">
    <property type="entry name" value="RNA_2'-PTrans_C"/>
</dbReference>
<feature type="region of interest" description="Disordered" evidence="7">
    <location>
        <begin position="1"/>
        <end position="48"/>
    </location>
</feature>
<feature type="compositionally biased region" description="Basic and acidic residues" evidence="7">
    <location>
        <begin position="536"/>
        <end position="551"/>
    </location>
</feature>
<feature type="compositionally biased region" description="Low complexity" evidence="7">
    <location>
        <begin position="503"/>
        <end position="518"/>
    </location>
</feature>
<dbReference type="AlphaFoldDB" id="A0A812C400"/>
<comment type="similarity">
    <text evidence="2">Belongs to the KptA/TPT1 family.</text>
</comment>
<proteinExistence type="inferred from homology"/>
<comment type="catalytic activity">
    <reaction evidence="6">
        <text>2'-phospho-[ligated tRNA] + NAD(+) = mature tRNA + ADP-alpha-D-ribose 1'',2''-cyclic phosphate + nicotinamide</text>
        <dbReference type="Rhea" id="RHEA:23324"/>
        <dbReference type="Rhea" id="RHEA-COMP:11106"/>
        <dbReference type="Rhea" id="RHEA-COMP:11107"/>
        <dbReference type="ChEBI" id="CHEBI:17154"/>
        <dbReference type="ChEBI" id="CHEBI:57540"/>
        <dbReference type="ChEBI" id="CHEBI:76596"/>
        <dbReference type="ChEBI" id="CHEBI:82883"/>
        <dbReference type="ChEBI" id="CHEBI:85027"/>
        <dbReference type="EC" id="2.7.1.160"/>
    </reaction>
</comment>
<dbReference type="InterPro" id="IPR042080">
    <property type="entry name" value="RNA_2'-PTrans_N"/>
</dbReference>
<evidence type="ECO:0000256" key="7">
    <source>
        <dbReference type="SAM" id="MobiDB-lite"/>
    </source>
</evidence>
<dbReference type="PANTHER" id="PTHR12684">
    <property type="entry name" value="PUTATIVE PHOSPHOTRANSFERASE"/>
    <property type="match status" value="1"/>
</dbReference>
<keyword evidence="5" id="KW-0520">NAD</keyword>
<dbReference type="EMBL" id="CAHIKZ030001247">
    <property type="protein sequence ID" value="CAE1257683.1"/>
    <property type="molecule type" value="Genomic_DNA"/>
</dbReference>
<feature type="compositionally biased region" description="Basic and acidic residues" evidence="7">
    <location>
        <begin position="254"/>
        <end position="263"/>
    </location>
</feature>
<evidence type="ECO:0000313" key="9">
    <source>
        <dbReference type="Proteomes" id="UP000597762"/>
    </source>
</evidence>
<evidence type="ECO:0000256" key="3">
    <source>
        <dbReference type="ARBA" id="ARBA00012007"/>
    </source>
</evidence>
<feature type="compositionally biased region" description="Low complexity" evidence="7">
    <location>
        <begin position="364"/>
        <end position="376"/>
    </location>
</feature>
<evidence type="ECO:0000256" key="2">
    <source>
        <dbReference type="ARBA" id="ARBA00009836"/>
    </source>
</evidence>
<keyword evidence="4 8" id="KW-0808">Transferase</keyword>
<keyword evidence="9" id="KW-1185">Reference proteome</keyword>
<dbReference type="InterPro" id="IPR002745">
    <property type="entry name" value="Ptrans_KptA/Tpt1"/>
</dbReference>
<protein>
    <recommendedName>
        <fullName evidence="3">2'-phosphotransferase</fullName>
        <ecNumber evidence="3">2.7.1.160</ecNumber>
    </recommendedName>
</protein>
<evidence type="ECO:0000256" key="1">
    <source>
        <dbReference type="ARBA" id="ARBA00003343"/>
    </source>
</evidence>
<dbReference type="PANTHER" id="PTHR12684:SF2">
    <property type="entry name" value="TRNA 2'-PHOSPHOTRANSFERASE 1"/>
    <property type="match status" value="1"/>
</dbReference>
<comment type="caution">
    <text evidence="8">The sequence shown here is derived from an EMBL/GenBank/DDBJ whole genome shotgun (WGS) entry which is preliminary data.</text>
</comment>
<gene>
    <name evidence="8" type="ORF">SPHA_30884</name>
</gene>
<organism evidence="8 9">
    <name type="scientific">Acanthosepion pharaonis</name>
    <name type="common">Pharaoh cuttlefish</name>
    <name type="synonym">Sepia pharaonis</name>
    <dbReference type="NCBI Taxonomy" id="158019"/>
    <lineage>
        <taxon>Eukaryota</taxon>
        <taxon>Metazoa</taxon>
        <taxon>Spiralia</taxon>
        <taxon>Lophotrochozoa</taxon>
        <taxon>Mollusca</taxon>
        <taxon>Cephalopoda</taxon>
        <taxon>Coleoidea</taxon>
        <taxon>Decapodiformes</taxon>
        <taxon>Sepiida</taxon>
        <taxon>Sepiina</taxon>
        <taxon>Sepiidae</taxon>
        <taxon>Acanthosepion</taxon>
    </lineage>
</organism>
<dbReference type="GO" id="GO:0006388">
    <property type="term" value="P:tRNA splicing, via endonucleolytic cleavage and ligation"/>
    <property type="evidence" value="ECO:0007669"/>
    <property type="project" value="TreeGrafter"/>
</dbReference>
<dbReference type="Proteomes" id="UP000597762">
    <property type="component" value="Unassembled WGS sequence"/>
</dbReference>
<evidence type="ECO:0000313" key="8">
    <source>
        <dbReference type="EMBL" id="CAE1257683.1"/>
    </source>
</evidence>
<dbReference type="Gene3D" id="1.10.10.970">
    <property type="entry name" value="RNA 2'-phosphotransferase, Tpt1/KptA family, N-terminal domain"/>
    <property type="match status" value="1"/>
</dbReference>
<feature type="compositionally biased region" description="Polar residues" evidence="7">
    <location>
        <begin position="1"/>
        <end position="13"/>
    </location>
</feature>
<feature type="compositionally biased region" description="Low complexity" evidence="7">
    <location>
        <begin position="555"/>
        <end position="568"/>
    </location>
</feature>
<dbReference type="OrthoDB" id="419694at2759"/>
<dbReference type="GO" id="GO:0000215">
    <property type="term" value="F:tRNA 2'-phosphotransferase activity"/>
    <property type="evidence" value="ECO:0007669"/>
    <property type="project" value="UniProtKB-EC"/>
</dbReference>
<feature type="compositionally biased region" description="Basic and acidic residues" evidence="7">
    <location>
        <begin position="290"/>
        <end position="307"/>
    </location>
</feature>
<dbReference type="Pfam" id="PF01885">
    <property type="entry name" value="PTS_2-RNA"/>
    <property type="match status" value="1"/>
</dbReference>
<dbReference type="SUPFAM" id="SSF56399">
    <property type="entry name" value="ADP-ribosylation"/>
    <property type="match status" value="1"/>
</dbReference>
<evidence type="ECO:0000256" key="6">
    <source>
        <dbReference type="ARBA" id="ARBA00047949"/>
    </source>
</evidence>
<feature type="compositionally biased region" description="Basic residues" evidence="7">
    <location>
        <begin position="473"/>
        <end position="482"/>
    </location>
</feature>
<feature type="region of interest" description="Disordered" evidence="7">
    <location>
        <begin position="254"/>
        <end position="575"/>
    </location>
</feature>
<feature type="compositionally biased region" description="Polar residues" evidence="7">
    <location>
        <begin position="35"/>
        <end position="48"/>
    </location>
</feature>
<accession>A0A812C400</accession>
<evidence type="ECO:0000256" key="4">
    <source>
        <dbReference type="ARBA" id="ARBA00022679"/>
    </source>
</evidence>
<feature type="region of interest" description="Disordered" evidence="7">
    <location>
        <begin position="766"/>
        <end position="793"/>
    </location>
</feature>
<reference evidence="8" key="1">
    <citation type="submission" date="2021-01" db="EMBL/GenBank/DDBJ databases">
        <authorList>
            <person name="Li R."/>
            <person name="Bekaert M."/>
        </authorList>
    </citation>
    <scope>NUCLEOTIDE SEQUENCE</scope>
    <source>
        <strain evidence="8">Farmed</strain>
    </source>
</reference>
<name>A0A812C400_ACAPH</name>